<dbReference type="InterPro" id="IPR013783">
    <property type="entry name" value="Ig-like_fold"/>
</dbReference>
<sequence length="627" mass="72385">MESRCLCLFLLVGLVHKSSCTADFYEYEHSLQRNRLQEKERQFAGWNKDLNEDEEIVNNYMTYLKWQEFQKTREAFIPSRPIQDYMDQIQASKVYEVLKKFPKGGNLHLHHNHVVSKSILLDIILTSSLGDNLYFKESDPDRWNLDFFINPPEGWIKLLDIGNVSEAKQYILPRLIFIKVMNDQARENPTDNTIRWRLLDPLFRRAGSSLVNHVNISTKYMEAMLRAALDENVQYLETRSSAGNKLYVLDPSQTNEKRLLDNDSGDMELQAVNSVVENFIRKHPQFIGYKRVINSFRRYSKERIMNDLLKAVYLYQKYPRLIAGYDLVGEEDLGYSLMFYQENFHTLIAAHDKLPYFFHAGETNWPDDLLASRYPEDPVSTAANLYDAIILGAKRIGHGIALANHPFLMKVLKSKKIAIEANPVSNMLLGYVQDQRHHPAITYFRYGVPVVISADDPATFGYDYFTTDWYEAFMGWGLDLADLRQLANNSLQYSAMSSSEKINAFGKWIKAWNKFIQETKKEACDSDFTSVQPFISSIFPKEGNISGITKVEVFGRNFESSICQNVFCKFGENYSKALYVNNNLITCNSFFMTSDGAEKQKTLVPFSISFDAGKTFYSTNLTFSFFP</sequence>
<evidence type="ECO:0000256" key="5">
    <source>
        <dbReference type="ARBA" id="ARBA00022525"/>
    </source>
</evidence>
<reference evidence="14" key="3">
    <citation type="submission" date="2023-05" db="EMBL/GenBank/DDBJ databases">
        <authorList>
            <person name="Smith C.H."/>
        </authorList>
    </citation>
    <scope>NUCLEOTIDE SEQUENCE</scope>
    <source>
        <strain evidence="14">CHS0354</strain>
        <tissue evidence="14">Mantle</tissue>
    </source>
</reference>
<reference evidence="14" key="2">
    <citation type="journal article" date="2021" name="Genome Biol. Evol.">
        <title>Developing a high-quality reference genome for a parasitic bivalve with doubly uniparental inheritance (Bivalvia: Unionida).</title>
        <authorList>
            <person name="Smith C.H."/>
        </authorList>
    </citation>
    <scope>NUCLEOTIDE SEQUENCE</scope>
    <source>
        <strain evidence="14">CHS0354</strain>
        <tissue evidence="14">Mantle</tissue>
    </source>
</reference>
<dbReference type="EC" id="3.5.4.4" evidence="4"/>
<name>A0AAE0VHI8_9BIVA</name>
<dbReference type="PANTHER" id="PTHR11409:SF39">
    <property type="entry name" value="ADENOSINE DEAMINASE 2"/>
    <property type="match status" value="1"/>
</dbReference>
<keyword evidence="8" id="KW-0378">Hydrolase</keyword>
<feature type="domain" description="Adenosine/AMP deaminase N-terminal" evidence="13">
    <location>
        <begin position="10"/>
        <end position="98"/>
    </location>
</feature>
<reference evidence="14" key="1">
    <citation type="journal article" date="2021" name="Genome Biol. Evol.">
        <title>A High-Quality Reference Genome for a Parasitic Bivalve with Doubly Uniparental Inheritance (Bivalvia: Unionida).</title>
        <authorList>
            <person name="Smith C.H."/>
        </authorList>
    </citation>
    <scope>NUCLEOTIDE SEQUENCE</scope>
    <source>
        <strain evidence="14">CHS0354</strain>
    </source>
</reference>
<dbReference type="PANTHER" id="PTHR11409">
    <property type="entry name" value="ADENOSINE DEAMINASE"/>
    <property type="match status" value="1"/>
</dbReference>
<comment type="subcellular location">
    <subcellularLocation>
        <location evidence="2">Secreted</location>
    </subcellularLocation>
</comment>
<dbReference type="InterPro" id="IPR001365">
    <property type="entry name" value="A_deaminase_dom"/>
</dbReference>
<dbReference type="AlphaFoldDB" id="A0AAE0VHI8"/>
<evidence type="ECO:0000256" key="1">
    <source>
        <dbReference type="ARBA" id="ARBA00001947"/>
    </source>
</evidence>
<dbReference type="GO" id="GO:0006154">
    <property type="term" value="P:adenosine catabolic process"/>
    <property type="evidence" value="ECO:0007669"/>
    <property type="project" value="TreeGrafter"/>
</dbReference>
<dbReference type="InterPro" id="IPR032466">
    <property type="entry name" value="Metal_Hydrolase"/>
</dbReference>
<evidence type="ECO:0000256" key="4">
    <source>
        <dbReference type="ARBA" id="ARBA00012784"/>
    </source>
</evidence>
<dbReference type="EMBL" id="JAEAOA010002175">
    <property type="protein sequence ID" value="KAK3577097.1"/>
    <property type="molecule type" value="Genomic_DNA"/>
</dbReference>
<evidence type="ECO:0000313" key="15">
    <source>
        <dbReference type="Proteomes" id="UP001195483"/>
    </source>
</evidence>
<dbReference type="GO" id="GO:0046103">
    <property type="term" value="P:inosine biosynthetic process"/>
    <property type="evidence" value="ECO:0007669"/>
    <property type="project" value="TreeGrafter"/>
</dbReference>
<evidence type="ECO:0000313" key="14">
    <source>
        <dbReference type="EMBL" id="KAK3577097.1"/>
    </source>
</evidence>
<comment type="catalytic activity">
    <reaction evidence="9">
        <text>adenosine + H2O + H(+) = inosine + NH4(+)</text>
        <dbReference type="Rhea" id="RHEA:24408"/>
        <dbReference type="ChEBI" id="CHEBI:15377"/>
        <dbReference type="ChEBI" id="CHEBI:15378"/>
        <dbReference type="ChEBI" id="CHEBI:16335"/>
        <dbReference type="ChEBI" id="CHEBI:17596"/>
        <dbReference type="ChEBI" id="CHEBI:28938"/>
        <dbReference type="EC" id="3.5.4.4"/>
    </reaction>
</comment>
<proteinExistence type="inferred from homology"/>
<comment type="cofactor">
    <cofactor evidence="1">
        <name>Zn(2+)</name>
        <dbReference type="ChEBI" id="CHEBI:29105"/>
    </cofactor>
</comment>
<dbReference type="InterPro" id="IPR013659">
    <property type="entry name" value="A_deaminase_N"/>
</dbReference>
<dbReference type="Proteomes" id="UP001195483">
    <property type="component" value="Unassembled WGS sequence"/>
</dbReference>
<protein>
    <recommendedName>
        <fullName evidence="4">adenosine deaminase</fullName>
        <ecNumber evidence="4">3.5.4.4</ecNumber>
    </recommendedName>
</protein>
<keyword evidence="7 10" id="KW-0732">Signal</keyword>
<dbReference type="SUPFAM" id="SSF81296">
    <property type="entry name" value="E set domains"/>
    <property type="match status" value="1"/>
</dbReference>
<evidence type="ECO:0000256" key="7">
    <source>
        <dbReference type="ARBA" id="ARBA00022729"/>
    </source>
</evidence>
<feature type="chain" id="PRO_5042149610" description="adenosine deaminase" evidence="10">
    <location>
        <begin position="23"/>
        <end position="627"/>
    </location>
</feature>
<accession>A0AAE0VHI8</accession>
<evidence type="ECO:0000259" key="13">
    <source>
        <dbReference type="Pfam" id="PF08451"/>
    </source>
</evidence>
<comment type="similarity">
    <text evidence="3">Belongs to the metallo-dependent hydrolases superfamily. Adenosine and AMP deaminases family. ADGF subfamily.</text>
</comment>
<dbReference type="CDD" id="cd00102">
    <property type="entry name" value="IPT"/>
    <property type="match status" value="1"/>
</dbReference>
<dbReference type="GO" id="GO:0005615">
    <property type="term" value="C:extracellular space"/>
    <property type="evidence" value="ECO:0007669"/>
    <property type="project" value="InterPro"/>
</dbReference>
<dbReference type="GO" id="GO:0046872">
    <property type="term" value="F:metal ion binding"/>
    <property type="evidence" value="ECO:0007669"/>
    <property type="project" value="UniProtKB-KW"/>
</dbReference>
<keyword evidence="5" id="KW-0964">Secreted</keyword>
<evidence type="ECO:0000256" key="6">
    <source>
        <dbReference type="ARBA" id="ARBA00022723"/>
    </source>
</evidence>
<dbReference type="Pfam" id="PF08451">
    <property type="entry name" value="A_deaminase_N"/>
    <property type="match status" value="1"/>
</dbReference>
<evidence type="ECO:0000256" key="3">
    <source>
        <dbReference type="ARBA" id="ARBA00006083"/>
    </source>
</evidence>
<evidence type="ECO:0000256" key="10">
    <source>
        <dbReference type="SAM" id="SignalP"/>
    </source>
</evidence>
<keyword evidence="15" id="KW-1185">Reference proteome</keyword>
<dbReference type="InterPro" id="IPR006330">
    <property type="entry name" value="Ado/ade_deaminase"/>
</dbReference>
<feature type="signal peptide" evidence="10">
    <location>
        <begin position="1"/>
        <end position="22"/>
    </location>
</feature>
<keyword evidence="6" id="KW-0479">Metal-binding</keyword>
<dbReference type="InterPro" id="IPR002909">
    <property type="entry name" value="IPT_dom"/>
</dbReference>
<dbReference type="FunFam" id="3.20.20.140:FF:000017">
    <property type="entry name" value="Adenosine deaminase 2"/>
    <property type="match status" value="1"/>
</dbReference>
<dbReference type="SUPFAM" id="SSF51556">
    <property type="entry name" value="Metallo-dependent hydrolases"/>
    <property type="match status" value="1"/>
</dbReference>
<organism evidence="14 15">
    <name type="scientific">Potamilus streckersoni</name>
    <dbReference type="NCBI Taxonomy" id="2493646"/>
    <lineage>
        <taxon>Eukaryota</taxon>
        <taxon>Metazoa</taxon>
        <taxon>Spiralia</taxon>
        <taxon>Lophotrochozoa</taxon>
        <taxon>Mollusca</taxon>
        <taxon>Bivalvia</taxon>
        <taxon>Autobranchia</taxon>
        <taxon>Heteroconchia</taxon>
        <taxon>Palaeoheterodonta</taxon>
        <taxon>Unionida</taxon>
        <taxon>Unionoidea</taxon>
        <taxon>Unionidae</taxon>
        <taxon>Ambleminae</taxon>
        <taxon>Lampsilini</taxon>
        <taxon>Potamilus</taxon>
    </lineage>
</organism>
<dbReference type="GO" id="GO:0004000">
    <property type="term" value="F:adenosine deaminase activity"/>
    <property type="evidence" value="ECO:0007669"/>
    <property type="project" value="TreeGrafter"/>
</dbReference>
<dbReference type="Gene3D" id="2.60.40.10">
    <property type="entry name" value="Immunoglobulins"/>
    <property type="match status" value="1"/>
</dbReference>
<evidence type="ECO:0000256" key="8">
    <source>
        <dbReference type="ARBA" id="ARBA00022801"/>
    </source>
</evidence>
<dbReference type="Pfam" id="PF01833">
    <property type="entry name" value="TIG"/>
    <property type="match status" value="1"/>
</dbReference>
<feature type="domain" description="Adenosine deaminase" evidence="11">
    <location>
        <begin position="266"/>
        <end position="501"/>
    </location>
</feature>
<dbReference type="Pfam" id="PF00962">
    <property type="entry name" value="A_deaminase"/>
    <property type="match status" value="1"/>
</dbReference>
<evidence type="ECO:0000259" key="12">
    <source>
        <dbReference type="Pfam" id="PF01833"/>
    </source>
</evidence>
<dbReference type="Gene3D" id="3.20.20.140">
    <property type="entry name" value="Metal-dependent hydrolases"/>
    <property type="match status" value="1"/>
</dbReference>
<evidence type="ECO:0000256" key="9">
    <source>
        <dbReference type="ARBA" id="ARBA00047764"/>
    </source>
</evidence>
<evidence type="ECO:0000256" key="2">
    <source>
        <dbReference type="ARBA" id="ARBA00004613"/>
    </source>
</evidence>
<gene>
    <name evidence="14" type="ORF">CHS0354_037127</name>
</gene>
<feature type="domain" description="IPT/TIG" evidence="12">
    <location>
        <begin position="533"/>
        <end position="589"/>
    </location>
</feature>
<dbReference type="InterPro" id="IPR014756">
    <property type="entry name" value="Ig_E-set"/>
</dbReference>
<comment type="caution">
    <text evidence="14">The sequence shown here is derived from an EMBL/GenBank/DDBJ whole genome shotgun (WGS) entry which is preliminary data.</text>
</comment>
<evidence type="ECO:0000259" key="11">
    <source>
        <dbReference type="Pfam" id="PF00962"/>
    </source>
</evidence>